<name>A0A5D0RG45_9FLAO</name>
<dbReference type="PROSITE" id="PS50914">
    <property type="entry name" value="BON"/>
    <property type="match status" value="2"/>
</dbReference>
<proteinExistence type="predicted"/>
<dbReference type="InterPro" id="IPR051686">
    <property type="entry name" value="Lipoprotein_DolP"/>
</dbReference>
<evidence type="ECO:0000259" key="1">
    <source>
        <dbReference type="PROSITE" id="PS50914"/>
    </source>
</evidence>
<dbReference type="InterPro" id="IPR014004">
    <property type="entry name" value="Transpt-assoc_nodulatn_dom_bac"/>
</dbReference>
<dbReference type="PANTHER" id="PTHR34606">
    <property type="entry name" value="BON DOMAIN-CONTAINING PROTEIN"/>
    <property type="match status" value="1"/>
</dbReference>
<keyword evidence="3" id="KW-1185">Reference proteome</keyword>
<organism evidence="2 3">
    <name type="scientific">Bizionia myxarmorum</name>
    <dbReference type="NCBI Taxonomy" id="291186"/>
    <lineage>
        <taxon>Bacteria</taxon>
        <taxon>Pseudomonadati</taxon>
        <taxon>Bacteroidota</taxon>
        <taxon>Flavobacteriia</taxon>
        <taxon>Flavobacteriales</taxon>
        <taxon>Flavobacteriaceae</taxon>
        <taxon>Bizionia</taxon>
    </lineage>
</organism>
<comment type="caution">
    <text evidence="2">The sequence shown here is derived from an EMBL/GenBank/DDBJ whole genome shotgun (WGS) entry which is preliminary data.</text>
</comment>
<evidence type="ECO:0000313" key="3">
    <source>
        <dbReference type="Proteomes" id="UP000323720"/>
    </source>
</evidence>
<feature type="domain" description="BON" evidence="1">
    <location>
        <begin position="3"/>
        <end position="71"/>
    </location>
</feature>
<dbReference type="PANTHER" id="PTHR34606:SF15">
    <property type="entry name" value="BON DOMAIN-CONTAINING PROTEIN"/>
    <property type="match status" value="1"/>
</dbReference>
<protein>
    <submittedName>
        <fullName evidence="2">BON domain-containing protein</fullName>
    </submittedName>
</protein>
<dbReference type="AlphaFoldDB" id="A0A5D0RG45"/>
<accession>A0A5D0RG45</accession>
<evidence type="ECO:0000313" key="2">
    <source>
        <dbReference type="EMBL" id="TYB79484.1"/>
    </source>
</evidence>
<dbReference type="EMBL" id="VSKK01000001">
    <property type="protein sequence ID" value="TYB79484.1"/>
    <property type="molecule type" value="Genomic_DNA"/>
</dbReference>
<dbReference type="Proteomes" id="UP000323720">
    <property type="component" value="Unassembled WGS sequence"/>
</dbReference>
<sequence>MKSDFRIKEDVLAELAWQPNIDETQIGVTVKNGVVTLNGVVDNYSKKRAAEDAVKNVSGVCAVAEEIKVNYGSNHKKTDAEIAKATIDSLNWHSSVPHDQIEVKVENGWVYLSGEVEGDYQKTAAKSTVEDLIGVHGVTNTISIKSVVEAVDIKDKNKRAFERLANVESKNISVEVDGQTVKLKGKVNSISEKDDARKTAYYALGVYVGNNLTYEYPTEQKQPICKII</sequence>
<dbReference type="InterPro" id="IPR007055">
    <property type="entry name" value="BON_dom"/>
</dbReference>
<dbReference type="SMART" id="SM00749">
    <property type="entry name" value="BON"/>
    <property type="match status" value="2"/>
</dbReference>
<feature type="domain" description="BON" evidence="1">
    <location>
        <begin position="78"/>
        <end position="146"/>
    </location>
</feature>
<gene>
    <name evidence="2" type="ORF">ES674_06910</name>
</gene>
<dbReference type="Pfam" id="PF04972">
    <property type="entry name" value="BON"/>
    <property type="match status" value="3"/>
</dbReference>
<dbReference type="OrthoDB" id="870892at2"/>
<reference evidence="2 3" key="1">
    <citation type="submission" date="2019-08" db="EMBL/GenBank/DDBJ databases">
        <title>Genomes of Antarctic Bizionia species.</title>
        <authorList>
            <person name="Bowman J.P."/>
        </authorList>
    </citation>
    <scope>NUCLEOTIDE SEQUENCE [LARGE SCALE GENOMIC DNA]</scope>
    <source>
        <strain evidence="2 3">ADA-4</strain>
    </source>
</reference>
<dbReference type="Gene3D" id="3.30.1340.30">
    <property type="match status" value="3"/>
</dbReference>